<reference evidence="2 3" key="1">
    <citation type="submission" date="2018-11" db="EMBL/GenBank/DDBJ databases">
        <authorList>
            <consortium name="Pathogen Informatics"/>
        </authorList>
    </citation>
    <scope>NUCLEOTIDE SEQUENCE [LARGE SCALE GENOMIC DNA]</scope>
</reference>
<dbReference type="GO" id="GO:0031965">
    <property type="term" value="C:nuclear membrane"/>
    <property type="evidence" value="ECO:0007669"/>
    <property type="project" value="UniProtKB-UniRule"/>
</dbReference>
<keyword evidence="1" id="KW-0906">Nuclear pore complex</keyword>
<keyword evidence="1" id="KW-0539">Nucleus</keyword>
<comment type="subcellular location">
    <subcellularLocation>
        <location evidence="1">Nucleus</location>
        <location evidence="1">Nuclear pore complex</location>
    </subcellularLocation>
</comment>
<name>A0A183FI00_HELPZ</name>
<evidence type="ECO:0000313" key="3">
    <source>
        <dbReference type="Proteomes" id="UP000050761"/>
    </source>
</evidence>
<dbReference type="Pfam" id="PF07575">
    <property type="entry name" value="Nucleopor_Nup85"/>
    <property type="match status" value="1"/>
</dbReference>
<gene>
    <name evidence="2" type="ORF">HPBE_LOCUS6457</name>
</gene>
<dbReference type="GO" id="GO:0051028">
    <property type="term" value="P:mRNA transport"/>
    <property type="evidence" value="ECO:0007669"/>
    <property type="project" value="UniProtKB-KW"/>
</dbReference>
<dbReference type="InterPro" id="IPR011502">
    <property type="entry name" value="Nucleoporin_Nup85"/>
</dbReference>
<comment type="subunit">
    <text evidence="1">Component of the nuclear pore complex (NPC).</text>
</comment>
<keyword evidence="1" id="KW-0472">Membrane</keyword>
<comment type="function">
    <text evidence="1">Functions as a component of the nuclear pore complex (NPC).</text>
</comment>
<dbReference type="EMBL" id="UZAH01025668">
    <property type="protein sequence ID" value="VDO68336.1"/>
    <property type="molecule type" value="Genomic_DNA"/>
</dbReference>
<accession>A0A183FI00</accession>
<protein>
    <recommendedName>
        <fullName evidence="1">Nuclear pore complex protein Nup85</fullName>
    </recommendedName>
</protein>
<dbReference type="AlphaFoldDB" id="A0A183FI00"/>
<dbReference type="OrthoDB" id="17644at2759"/>
<sequence length="194" mass="22217">MVTAPDGTHYAYTTHDANIICALSRVTGRDDKNAPISGSFGGFREHVPELQAAYANPLLRQLLIEMHFIFEKCQQLSQRERLNTNETLSISREYRSALLHCAKDMDAENQDIYLRDFTIWTLFETMFFSQGDTPICLDLISWGMVSFSFVDRVVQKAFKELDDGVPVGDGNYWRAVWFSFPHFSPEFRDAGVVD</sequence>
<evidence type="ECO:0000256" key="1">
    <source>
        <dbReference type="RuleBase" id="RU365073"/>
    </source>
</evidence>
<evidence type="ECO:0000313" key="2">
    <source>
        <dbReference type="EMBL" id="VDO68336.1"/>
    </source>
</evidence>
<dbReference type="Proteomes" id="UP000050761">
    <property type="component" value="Unassembled WGS sequence"/>
</dbReference>
<evidence type="ECO:0000313" key="4">
    <source>
        <dbReference type="WBParaSite" id="HPBE_0000645601-mRNA-1"/>
    </source>
</evidence>
<keyword evidence="1" id="KW-0653">Protein transport</keyword>
<reference evidence="4" key="2">
    <citation type="submission" date="2019-09" db="UniProtKB">
        <authorList>
            <consortium name="WormBaseParasite"/>
        </authorList>
    </citation>
    <scope>IDENTIFICATION</scope>
</reference>
<comment type="similarity">
    <text evidence="1">Belongs to the nucleoporin Nup85 family.</text>
</comment>
<keyword evidence="3" id="KW-1185">Reference proteome</keyword>
<keyword evidence="1" id="KW-0509">mRNA transport</keyword>
<accession>A0A3P7X5E8</accession>
<organism evidence="3 4">
    <name type="scientific">Heligmosomoides polygyrus</name>
    <name type="common">Parasitic roundworm</name>
    <dbReference type="NCBI Taxonomy" id="6339"/>
    <lineage>
        <taxon>Eukaryota</taxon>
        <taxon>Metazoa</taxon>
        <taxon>Ecdysozoa</taxon>
        <taxon>Nematoda</taxon>
        <taxon>Chromadorea</taxon>
        <taxon>Rhabditida</taxon>
        <taxon>Rhabditina</taxon>
        <taxon>Rhabditomorpha</taxon>
        <taxon>Strongyloidea</taxon>
        <taxon>Heligmosomidae</taxon>
        <taxon>Heligmosomoides</taxon>
    </lineage>
</organism>
<dbReference type="WBParaSite" id="HPBE_0000645601-mRNA-1">
    <property type="protein sequence ID" value="HPBE_0000645601-mRNA-1"/>
    <property type="gene ID" value="HPBE_0000645601"/>
</dbReference>
<proteinExistence type="inferred from homology"/>
<keyword evidence="1" id="KW-0811">Translocation</keyword>
<dbReference type="GO" id="GO:0015031">
    <property type="term" value="P:protein transport"/>
    <property type="evidence" value="ECO:0007669"/>
    <property type="project" value="UniProtKB-KW"/>
</dbReference>
<keyword evidence="1" id="KW-0813">Transport</keyword>
<dbReference type="GO" id="GO:0005643">
    <property type="term" value="C:nuclear pore"/>
    <property type="evidence" value="ECO:0007669"/>
    <property type="project" value="UniProtKB-SubCell"/>
</dbReference>